<dbReference type="PANTHER" id="PTHR10063">
    <property type="entry name" value="TUBERIN"/>
    <property type="match status" value="1"/>
</dbReference>
<reference evidence="2 3" key="1">
    <citation type="journal article" date="2019" name="PLoS Biol.">
        <title>Sex chromosomes control vertical transmission of feminizing Wolbachia symbionts in an isopod.</title>
        <authorList>
            <person name="Becking T."/>
            <person name="Chebbi M.A."/>
            <person name="Giraud I."/>
            <person name="Moumen B."/>
            <person name="Laverre T."/>
            <person name="Caubet Y."/>
            <person name="Peccoud J."/>
            <person name="Gilbert C."/>
            <person name="Cordaux R."/>
        </authorList>
    </citation>
    <scope>NUCLEOTIDE SEQUENCE [LARGE SCALE GENOMIC DNA]</scope>
    <source>
        <strain evidence="2">ANa2</strain>
        <tissue evidence="2">Whole body excluding digestive tract and cuticle</tissue>
    </source>
</reference>
<dbReference type="Proteomes" id="UP000326759">
    <property type="component" value="Unassembled WGS sequence"/>
</dbReference>
<gene>
    <name evidence="2" type="primary">RALGAPA1_1</name>
    <name evidence="2" type="ORF">Anas_08080</name>
</gene>
<dbReference type="PANTHER" id="PTHR10063:SF11">
    <property type="entry name" value="RHO GTPASE-ACTIVATING PROTEIN CG5521-RELATED"/>
    <property type="match status" value="1"/>
</dbReference>
<protein>
    <submittedName>
        <fullName evidence="2">Ral GTPase-activating protein subunit alpha-1</fullName>
    </submittedName>
</protein>
<dbReference type="GO" id="GO:0005096">
    <property type="term" value="F:GTPase activator activity"/>
    <property type="evidence" value="ECO:0007669"/>
    <property type="project" value="InterPro"/>
</dbReference>
<feature type="compositionally biased region" description="Polar residues" evidence="1">
    <location>
        <begin position="324"/>
        <end position="335"/>
    </location>
</feature>
<evidence type="ECO:0000313" key="2">
    <source>
        <dbReference type="EMBL" id="KAB7502531.1"/>
    </source>
</evidence>
<evidence type="ECO:0000313" key="3">
    <source>
        <dbReference type="Proteomes" id="UP000326759"/>
    </source>
</evidence>
<dbReference type="GO" id="GO:0005634">
    <property type="term" value="C:nucleus"/>
    <property type="evidence" value="ECO:0007669"/>
    <property type="project" value="InterPro"/>
</dbReference>
<dbReference type="GO" id="GO:0005737">
    <property type="term" value="C:cytoplasm"/>
    <property type="evidence" value="ECO:0007669"/>
    <property type="project" value="TreeGrafter"/>
</dbReference>
<accession>A0A5N5T7D5</accession>
<feature type="region of interest" description="Disordered" evidence="1">
    <location>
        <begin position="301"/>
        <end position="335"/>
    </location>
</feature>
<dbReference type="AlphaFoldDB" id="A0A5N5T7D5"/>
<comment type="caution">
    <text evidence="2">The sequence shown here is derived from an EMBL/GenBank/DDBJ whole genome shotgun (WGS) entry which is preliminary data.</text>
</comment>
<dbReference type="OrthoDB" id="19311at2759"/>
<dbReference type="InterPro" id="IPR027107">
    <property type="entry name" value="Tuberin/Ral-act_asu"/>
</dbReference>
<feature type="compositionally biased region" description="Basic and acidic residues" evidence="1">
    <location>
        <begin position="311"/>
        <end position="323"/>
    </location>
</feature>
<name>A0A5N5T7D5_9CRUS</name>
<dbReference type="EMBL" id="SEYY01007286">
    <property type="protein sequence ID" value="KAB7502531.1"/>
    <property type="molecule type" value="Genomic_DNA"/>
</dbReference>
<sequence>MFKKGTTTTDVKKSQQKCIDLKRDTPTRLKHLKTVLENPDVADTKLFLDSNFSVVFHLFYEAFITAEGNLKQKGAFAVQRSHREDLENCLFFLDRILCLLPELLKQRWQCNSLTHIFKKLLHPNNTIRLKRESMRLFLLWYMIVGENKTDDMDCLFASLIDGFPIPPPPVHLIDSKGSKVSWIEPSPIITPSSTEKTPEDIAAYMLKYFLEFMVSQVRRVEWKDKINQHPKAFSYVLGRFRYIYLPYIFPNFNPKNSIYKPNLELPELRTSPSVNQFGSCPVVLVEWIKKHISVVPRKQENLQHTPSLGEEDGRKSAHSETGHETSNASDQDSISSAFYTNDESSALEDLKMVREILFSSRENVDFIHEVFRQALRLCFRYSSAMKAVIHCYCDWIKMTSPELPPFMLEPNEGGRGESDPEGDLSRRLRNDSYIGAMSTELHVRAGLQNVLQVFVTSAANVFLLVVSPDYARLLDEQVDLCKLVLNIYRYMVMNSRMEQKT</sequence>
<evidence type="ECO:0000256" key="1">
    <source>
        <dbReference type="SAM" id="MobiDB-lite"/>
    </source>
</evidence>
<proteinExistence type="predicted"/>
<organism evidence="2 3">
    <name type="scientific">Armadillidium nasatum</name>
    <dbReference type="NCBI Taxonomy" id="96803"/>
    <lineage>
        <taxon>Eukaryota</taxon>
        <taxon>Metazoa</taxon>
        <taxon>Ecdysozoa</taxon>
        <taxon>Arthropoda</taxon>
        <taxon>Crustacea</taxon>
        <taxon>Multicrustacea</taxon>
        <taxon>Malacostraca</taxon>
        <taxon>Eumalacostraca</taxon>
        <taxon>Peracarida</taxon>
        <taxon>Isopoda</taxon>
        <taxon>Oniscidea</taxon>
        <taxon>Crinocheta</taxon>
        <taxon>Armadillidiidae</taxon>
        <taxon>Armadillidium</taxon>
    </lineage>
</organism>
<feature type="non-terminal residue" evidence="2">
    <location>
        <position position="501"/>
    </location>
</feature>
<keyword evidence="3" id="KW-1185">Reference proteome</keyword>